<comment type="caution">
    <text evidence="2">The sequence shown here is derived from an EMBL/GenBank/DDBJ whole genome shotgun (WGS) entry which is preliminary data.</text>
</comment>
<keyword evidence="3" id="KW-1185">Reference proteome</keyword>
<proteinExistence type="predicted"/>
<evidence type="ECO:0000313" key="3">
    <source>
        <dbReference type="Proteomes" id="UP001396898"/>
    </source>
</evidence>
<dbReference type="Pfam" id="PF00561">
    <property type="entry name" value="Abhydrolase_1"/>
    <property type="match status" value="1"/>
</dbReference>
<dbReference type="InterPro" id="IPR000073">
    <property type="entry name" value="AB_hydrolase_1"/>
</dbReference>
<dbReference type="PANTHER" id="PTHR43798">
    <property type="entry name" value="MONOACYLGLYCEROL LIPASE"/>
    <property type="match status" value="1"/>
</dbReference>
<dbReference type="PANTHER" id="PTHR43798:SF33">
    <property type="entry name" value="HYDROLASE, PUTATIVE (AFU_ORTHOLOGUE AFUA_2G14860)-RELATED"/>
    <property type="match status" value="1"/>
</dbReference>
<gene>
    <name evidence="2" type="ORF">PG991_008115</name>
</gene>
<protein>
    <submittedName>
        <fullName evidence="2">Alpha/Beta hydrolase protein</fullName>
    </submittedName>
</protein>
<dbReference type="InterPro" id="IPR029058">
    <property type="entry name" value="AB_hydrolase_fold"/>
</dbReference>
<reference evidence="2 3" key="1">
    <citation type="submission" date="2023-01" db="EMBL/GenBank/DDBJ databases">
        <title>Analysis of 21 Apiospora genomes using comparative genomics revels a genus with tremendous synthesis potential of carbohydrate active enzymes and secondary metabolites.</title>
        <authorList>
            <person name="Sorensen T."/>
        </authorList>
    </citation>
    <scope>NUCLEOTIDE SEQUENCE [LARGE SCALE GENOMIC DNA]</scope>
    <source>
        <strain evidence="2 3">CBS 20057</strain>
    </source>
</reference>
<dbReference type="SUPFAM" id="SSF53474">
    <property type="entry name" value="alpha/beta-Hydrolases"/>
    <property type="match status" value="1"/>
</dbReference>
<feature type="domain" description="AB hydrolase-1" evidence="1">
    <location>
        <begin position="26"/>
        <end position="219"/>
    </location>
</feature>
<dbReference type="Proteomes" id="UP001396898">
    <property type="component" value="Unassembled WGS sequence"/>
</dbReference>
<evidence type="ECO:0000259" key="1">
    <source>
        <dbReference type="Pfam" id="PF00561"/>
    </source>
</evidence>
<dbReference type="GO" id="GO:0016787">
    <property type="term" value="F:hydrolase activity"/>
    <property type="evidence" value="ECO:0007669"/>
    <property type="project" value="UniProtKB-KW"/>
</dbReference>
<name>A0ABR1RVD5_9PEZI</name>
<accession>A0ABR1RVD5</accession>
<dbReference type="EMBL" id="JAQQWI010000010">
    <property type="protein sequence ID" value="KAK8018925.1"/>
    <property type="molecule type" value="Genomic_DNA"/>
</dbReference>
<evidence type="ECO:0000313" key="2">
    <source>
        <dbReference type="EMBL" id="KAK8018925.1"/>
    </source>
</evidence>
<keyword evidence="2" id="KW-0378">Hydrolase</keyword>
<dbReference type="InterPro" id="IPR050266">
    <property type="entry name" value="AB_hydrolase_sf"/>
</dbReference>
<organism evidence="2 3">
    <name type="scientific">Apiospora marii</name>
    <dbReference type="NCBI Taxonomy" id="335849"/>
    <lineage>
        <taxon>Eukaryota</taxon>
        <taxon>Fungi</taxon>
        <taxon>Dikarya</taxon>
        <taxon>Ascomycota</taxon>
        <taxon>Pezizomycotina</taxon>
        <taxon>Sordariomycetes</taxon>
        <taxon>Xylariomycetidae</taxon>
        <taxon>Amphisphaeriales</taxon>
        <taxon>Apiosporaceae</taxon>
        <taxon>Apiospora</taxon>
    </lineage>
</organism>
<dbReference type="Gene3D" id="3.40.50.1820">
    <property type="entry name" value="alpha/beta hydrolase"/>
    <property type="match status" value="1"/>
</dbReference>
<sequence length="288" mass="31845">MNNNPSEAGGDKDLFFVSLNPLAPVTVVMLHILFSSHLDWVHIWPKLSEYHLLLPDLPQHSRSRHVKPFSFALAADLIADIIRNHANDGKAHLVGMSTGGYIALELIRRHPDVVSSAYVSGVSYLFNGWQALSRRYPKVMYLGLTALLNTPSGMLLKATGWATNLQNEELLREIRKNTTSSLSTTGVGDTHRYSREDVVEAGRQNKRVAVVAGGKQDHIEGAHEIGRLLRSMGSGGPGGGEDTRTFVVKNGIHAWNLQYPEIFAQSVRAWIEGYPMPMALDQLEDSQN</sequence>